<reference evidence="2 3" key="1">
    <citation type="journal article" date="2011" name="Stand. Genomic Sci.">
        <title>Complete genome sequence of Thermomonospora curvata type strain (B9).</title>
        <authorList>
            <person name="Chertkov O."/>
            <person name="Sikorski J."/>
            <person name="Nolan M."/>
            <person name="Lapidus A."/>
            <person name="Lucas S."/>
            <person name="Del Rio T.G."/>
            <person name="Tice H."/>
            <person name="Cheng J.F."/>
            <person name="Goodwin L."/>
            <person name="Pitluck S."/>
            <person name="Liolios K."/>
            <person name="Ivanova N."/>
            <person name="Mavromatis K."/>
            <person name="Mikhailova N."/>
            <person name="Ovchinnikova G."/>
            <person name="Pati A."/>
            <person name="Chen A."/>
            <person name="Palaniappan K."/>
            <person name="Djao O.D."/>
            <person name="Land M."/>
            <person name="Hauser L."/>
            <person name="Chang Y.J."/>
            <person name="Jeffries C.D."/>
            <person name="Brettin T."/>
            <person name="Han C."/>
            <person name="Detter J.C."/>
            <person name="Rohde M."/>
            <person name="Goker M."/>
            <person name="Woyke T."/>
            <person name="Bristow J."/>
            <person name="Eisen J.A."/>
            <person name="Markowitz V."/>
            <person name="Hugenholtz P."/>
            <person name="Klenk H.P."/>
            <person name="Kyrpides N.C."/>
        </authorList>
    </citation>
    <scope>NUCLEOTIDE SEQUENCE [LARGE SCALE GENOMIC DNA]</scope>
    <source>
        <strain evidence="3">ATCC 19995 / DSM 43183 / JCM 3096 / KCTC 9072 / NBRC 15933 / NCIMB 10081 / Henssen B9</strain>
    </source>
</reference>
<evidence type="ECO:0000313" key="2">
    <source>
        <dbReference type="EMBL" id="ACZ00386.1"/>
    </source>
</evidence>
<dbReference type="Proteomes" id="UP000001918">
    <property type="component" value="Chromosome"/>
</dbReference>
<dbReference type="HOGENOM" id="CLU_1554561_0_0_11"/>
<dbReference type="OrthoDB" id="3481011at2"/>
<proteinExistence type="predicted"/>
<dbReference type="PROSITE" id="PS51257">
    <property type="entry name" value="PROKAR_LIPOPROTEIN"/>
    <property type="match status" value="1"/>
</dbReference>
<dbReference type="AlphaFoldDB" id="D1A871"/>
<evidence type="ECO:0000256" key="1">
    <source>
        <dbReference type="SAM" id="Phobius"/>
    </source>
</evidence>
<feature type="transmembrane region" description="Helical" evidence="1">
    <location>
        <begin position="41"/>
        <end position="62"/>
    </location>
</feature>
<name>D1A871_THECD</name>
<evidence type="ECO:0000313" key="3">
    <source>
        <dbReference type="Proteomes" id="UP000001918"/>
    </source>
</evidence>
<keyword evidence="3" id="KW-1185">Reference proteome</keyword>
<dbReference type="RefSeq" id="WP_012855167.1">
    <property type="nucleotide sequence ID" value="NC_013510.1"/>
</dbReference>
<sequence>MHNPREIVLSDSSTYAPLGIVACVFGGSIAAGAGLLTDGWYSVPLLVVGVLLIALGVAIGVLHRVQGAARLRITERGLIHSIGDEERVLPKEVITGIGLLRPRGGPAELSVWYDTAKVGELPKPLRHFERERGRLRLGVVMDEVGGMSQRRVREIREYVQRHRLSEWRNRRP</sequence>
<organism evidence="2 3">
    <name type="scientific">Thermomonospora curvata (strain ATCC 19995 / DSM 43183 / JCM 3096 / KCTC 9072 / NBRC 15933 / NCIMB 10081 / Henssen B9)</name>
    <dbReference type="NCBI Taxonomy" id="471852"/>
    <lineage>
        <taxon>Bacteria</taxon>
        <taxon>Bacillati</taxon>
        <taxon>Actinomycetota</taxon>
        <taxon>Actinomycetes</taxon>
        <taxon>Streptosporangiales</taxon>
        <taxon>Thermomonosporaceae</taxon>
        <taxon>Thermomonospora</taxon>
    </lineage>
</organism>
<feature type="transmembrane region" description="Helical" evidence="1">
    <location>
        <begin position="12"/>
        <end position="35"/>
    </location>
</feature>
<keyword evidence="1" id="KW-1133">Transmembrane helix</keyword>
<gene>
    <name evidence="2" type="ordered locus">Tcur_4868</name>
</gene>
<keyword evidence="1" id="KW-0812">Transmembrane</keyword>
<accession>D1A871</accession>
<protein>
    <submittedName>
        <fullName evidence="2">Uncharacterized protein</fullName>
    </submittedName>
</protein>
<dbReference type="KEGG" id="tcu:Tcur_4868"/>
<keyword evidence="1" id="KW-0472">Membrane</keyword>
<dbReference type="EMBL" id="CP001738">
    <property type="protein sequence ID" value="ACZ00386.1"/>
    <property type="molecule type" value="Genomic_DNA"/>
</dbReference>